<comment type="caution">
    <text evidence="1">The sequence shown here is derived from an EMBL/GenBank/DDBJ whole genome shotgun (WGS) entry which is preliminary data.</text>
</comment>
<protein>
    <submittedName>
        <fullName evidence="1">Putative L-carnitine dehydratase</fullName>
    </submittedName>
</protein>
<dbReference type="PANTHER" id="PTHR48228:SF4">
    <property type="entry name" value="BLR3030 PROTEIN"/>
    <property type="match status" value="1"/>
</dbReference>
<accession>A0A4Y4DNR0</accession>
<gene>
    <name evidence="1" type="ORF">AUR04nite_10560</name>
</gene>
<sequence>MNAQSLSALAMDRDCILASGFYAAGLLSGSPADSAESTCWWAGPLNVEALAIDSVKLVSRALAQWEPDSLIRAAGANQVAAAFDSPKQLCIDGRAASAFAPLSRFFQTRDGWLRTHANYPHHERALLRALEISDPKQVTQALRELDAVAAQELIAASGGVAAAVNTREHWTSSDPAAHSRSKHWAEFTCHELDGPVRGPQGTDLSKPLDGIRILDLTRVIAGPVAARTLALLGAEVLRIDPPATPELLDQHLDTGFGKYSAQLDFGAREALAVLHQLLELADVLIMGYRPGALARFGLELDQLRERYPQLVVATLSAWGTAGPWAQRRGFDSIVQAASGIAHDYRGPDGTPGALPVQALDHATGYGMAAAVISLLHGRRHLGLGGHVEFSLARTAQALYDFGAPAAPVHELREPSMGSCLSAHGRLEYALPPFERNGRVMDYRCAPREYAKDAPAWP</sequence>
<dbReference type="AlphaFoldDB" id="A0A4Y4DNR0"/>
<dbReference type="InterPro" id="IPR050509">
    <property type="entry name" value="CoA-transferase_III"/>
</dbReference>
<proteinExistence type="predicted"/>
<dbReference type="InterPro" id="IPR023606">
    <property type="entry name" value="CoA-Trfase_III_dom_1_sf"/>
</dbReference>
<reference evidence="1 2" key="1">
    <citation type="submission" date="2019-06" db="EMBL/GenBank/DDBJ databases">
        <title>Whole genome shotgun sequence of Glutamicibacter uratoxydans NBRC 15515.</title>
        <authorList>
            <person name="Hosoyama A."/>
            <person name="Uohara A."/>
            <person name="Ohji S."/>
            <person name="Ichikawa N."/>
        </authorList>
    </citation>
    <scope>NUCLEOTIDE SEQUENCE [LARGE SCALE GENOMIC DNA]</scope>
    <source>
        <strain evidence="1 2">NBRC 15515</strain>
    </source>
</reference>
<dbReference type="Pfam" id="PF02515">
    <property type="entry name" value="CoA_transf_3"/>
    <property type="match status" value="1"/>
</dbReference>
<keyword evidence="2" id="KW-1185">Reference proteome</keyword>
<dbReference type="GO" id="GO:0003824">
    <property type="term" value="F:catalytic activity"/>
    <property type="evidence" value="ECO:0007669"/>
    <property type="project" value="InterPro"/>
</dbReference>
<dbReference type="SUPFAM" id="SSF89796">
    <property type="entry name" value="CoA-transferase family III (CaiB/BaiF)"/>
    <property type="match status" value="2"/>
</dbReference>
<dbReference type="EMBL" id="BJNY01000005">
    <property type="protein sequence ID" value="GED05524.1"/>
    <property type="molecule type" value="Genomic_DNA"/>
</dbReference>
<dbReference type="Proteomes" id="UP000316612">
    <property type="component" value="Unassembled WGS sequence"/>
</dbReference>
<evidence type="ECO:0000313" key="1">
    <source>
        <dbReference type="EMBL" id="GED05524.1"/>
    </source>
</evidence>
<dbReference type="RefSeq" id="WP_246055380.1">
    <property type="nucleotide sequence ID" value="NZ_BAAAJL010000008.1"/>
</dbReference>
<dbReference type="InterPro" id="IPR003673">
    <property type="entry name" value="CoA-Trfase_fam_III"/>
</dbReference>
<organism evidence="1 2">
    <name type="scientific">Glutamicibacter uratoxydans</name>
    <name type="common">Arthrobacter uratoxydans</name>
    <dbReference type="NCBI Taxonomy" id="43667"/>
    <lineage>
        <taxon>Bacteria</taxon>
        <taxon>Bacillati</taxon>
        <taxon>Actinomycetota</taxon>
        <taxon>Actinomycetes</taxon>
        <taxon>Micrococcales</taxon>
        <taxon>Micrococcaceae</taxon>
        <taxon>Glutamicibacter</taxon>
    </lineage>
</organism>
<dbReference type="Gene3D" id="3.40.50.10540">
    <property type="entry name" value="Crotonobetainyl-coa:carnitine coa-transferase, domain 1"/>
    <property type="match status" value="1"/>
</dbReference>
<evidence type="ECO:0000313" key="2">
    <source>
        <dbReference type="Proteomes" id="UP000316612"/>
    </source>
</evidence>
<name>A0A4Y4DNR0_GLUUR</name>
<dbReference type="PANTHER" id="PTHR48228">
    <property type="entry name" value="SUCCINYL-COA--D-CITRAMALATE COA-TRANSFERASE"/>
    <property type="match status" value="1"/>
</dbReference>